<evidence type="ECO:0000259" key="3">
    <source>
        <dbReference type="Pfam" id="PF12037"/>
    </source>
</evidence>
<evidence type="ECO:0000256" key="2">
    <source>
        <dbReference type="SAM" id="MobiDB-lite"/>
    </source>
</evidence>
<sequence length="418" mass="40102">MNIGLYCVFMSTKESLDAFTSLEWGFHLYHEHRIKGQVFVSVDGGFAINRACRHVVCVFMLLMSTQVLGKLSSKDDHAKSKHRHHNNKRDGDSGGGGAGGSIGAGGGAGGGIGVGGGIGGGGSAGGGGGIGSGGGVGGGGGGSGTGGNGGSCAGGHGGGGRGSGGGGGRGSGGTGGGVGGGGGVGIGGGVGGSAGGGGGGSVGGGGRGGERGSGGSGAGGIGGGGGGSIGGGGGVGGSIGGGGGAGGGVGGGAGGGVGGSIGGGGSSGGGLGGEKKAKNAAIKQREALEASQRGRRLDAIEAQIKERQRKLAEDQRNLLQQQAQAKAQNLPYEDDLARKRLHVTRKTVNIMFNSYKDRTFNEKVFDLELLQTDHEAQRRQISCVFVFLKRILACVPTLSLAPIEAYPVLQVSNKVQIR</sequence>
<keyword evidence="1" id="KW-0175">Coiled coil</keyword>
<name>A0ABQ8BMC6_BRANA</name>
<feature type="coiled-coil region" evidence="1">
    <location>
        <begin position="297"/>
        <end position="329"/>
    </location>
</feature>
<accession>A0ABQ8BMC6</accession>
<evidence type="ECO:0000313" key="4">
    <source>
        <dbReference type="EMBL" id="KAH0905959.1"/>
    </source>
</evidence>
<gene>
    <name evidence="4" type="ORF">HID58_037786</name>
</gene>
<reference evidence="4 5" key="1">
    <citation type="submission" date="2021-05" db="EMBL/GenBank/DDBJ databases">
        <title>Genome Assembly of Synthetic Allotetraploid Brassica napus Reveals Homoeologous Exchanges between Subgenomes.</title>
        <authorList>
            <person name="Davis J.T."/>
        </authorList>
    </citation>
    <scope>NUCLEOTIDE SEQUENCE [LARGE SCALE GENOMIC DNA]</scope>
    <source>
        <strain evidence="5">cv. Da-Ae</strain>
        <tissue evidence="4">Seedling</tissue>
    </source>
</reference>
<protein>
    <recommendedName>
        <fullName evidence="3">ATPase family AAA domain-containing protein</fullName>
    </recommendedName>
</protein>
<evidence type="ECO:0000256" key="1">
    <source>
        <dbReference type="SAM" id="Coils"/>
    </source>
</evidence>
<feature type="domain" description="ATPase family AAA" evidence="3">
    <location>
        <begin position="288"/>
        <end position="344"/>
    </location>
</feature>
<organism evidence="4 5">
    <name type="scientific">Brassica napus</name>
    <name type="common">Rape</name>
    <dbReference type="NCBI Taxonomy" id="3708"/>
    <lineage>
        <taxon>Eukaryota</taxon>
        <taxon>Viridiplantae</taxon>
        <taxon>Streptophyta</taxon>
        <taxon>Embryophyta</taxon>
        <taxon>Tracheophyta</taxon>
        <taxon>Spermatophyta</taxon>
        <taxon>Magnoliopsida</taxon>
        <taxon>eudicotyledons</taxon>
        <taxon>Gunneridae</taxon>
        <taxon>Pentapetalae</taxon>
        <taxon>rosids</taxon>
        <taxon>malvids</taxon>
        <taxon>Brassicales</taxon>
        <taxon>Brassicaceae</taxon>
        <taxon>Brassiceae</taxon>
        <taxon>Brassica</taxon>
    </lineage>
</organism>
<dbReference type="InterPro" id="IPR021911">
    <property type="entry name" value="ATAD3_N"/>
</dbReference>
<feature type="region of interest" description="Disordered" evidence="2">
    <location>
        <begin position="72"/>
        <end position="100"/>
    </location>
</feature>
<keyword evidence="5" id="KW-1185">Reference proteome</keyword>
<dbReference type="Proteomes" id="UP000824890">
    <property type="component" value="Unassembled WGS sequence"/>
</dbReference>
<dbReference type="EMBL" id="JAGKQM010000010">
    <property type="protein sequence ID" value="KAH0905959.1"/>
    <property type="molecule type" value="Genomic_DNA"/>
</dbReference>
<evidence type="ECO:0000313" key="5">
    <source>
        <dbReference type="Proteomes" id="UP000824890"/>
    </source>
</evidence>
<comment type="caution">
    <text evidence="4">The sequence shown here is derived from an EMBL/GenBank/DDBJ whole genome shotgun (WGS) entry which is preliminary data.</text>
</comment>
<feature type="region of interest" description="Disordered" evidence="2">
    <location>
        <begin position="198"/>
        <end position="221"/>
    </location>
</feature>
<proteinExistence type="predicted"/>
<dbReference type="Pfam" id="PF12037">
    <property type="entry name" value="ATAD3_N"/>
    <property type="match status" value="1"/>
</dbReference>